<dbReference type="WBParaSite" id="ALUE_0000608701-mRNA-1">
    <property type="protein sequence ID" value="ALUE_0000608701-mRNA-1"/>
    <property type="gene ID" value="ALUE_0000608701"/>
</dbReference>
<organism evidence="2 3">
    <name type="scientific">Ascaris lumbricoides</name>
    <name type="common">Giant roundworm</name>
    <dbReference type="NCBI Taxonomy" id="6252"/>
    <lineage>
        <taxon>Eukaryota</taxon>
        <taxon>Metazoa</taxon>
        <taxon>Ecdysozoa</taxon>
        <taxon>Nematoda</taxon>
        <taxon>Chromadorea</taxon>
        <taxon>Rhabditida</taxon>
        <taxon>Spirurina</taxon>
        <taxon>Ascaridomorpha</taxon>
        <taxon>Ascaridoidea</taxon>
        <taxon>Ascarididae</taxon>
        <taxon>Ascaris</taxon>
    </lineage>
</organism>
<proteinExistence type="predicted"/>
<accession>A0A9J2P896</accession>
<keyword evidence="2" id="KW-1185">Reference proteome</keyword>
<feature type="region of interest" description="Disordered" evidence="1">
    <location>
        <begin position="78"/>
        <end position="99"/>
    </location>
</feature>
<protein>
    <submittedName>
        <fullName evidence="3">Uncharacterized protein</fullName>
    </submittedName>
</protein>
<name>A0A9J2P896_ASCLU</name>
<feature type="compositionally biased region" description="Polar residues" evidence="1">
    <location>
        <begin position="32"/>
        <end position="47"/>
    </location>
</feature>
<feature type="region of interest" description="Disordered" evidence="1">
    <location>
        <begin position="27"/>
        <end position="53"/>
    </location>
</feature>
<evidence type="ECO:0000313" key="3">
    <source>
        <dbReference type="WBParaSite" id="ALUE_0000608701-mRNA-1"/>
    </source>
</evidence>
<dbReference type="AlphaFoldDB" id="A0A9J2P896"/>
<reference evidence="3" key="1">
    <citation type="submission" date="2023-03" db="UniProtKB">
        <authorList>
            <consortium name="WormBaseParasite"/>
        </authorList>
    </citation>
    <scope>IDENTIFICATION</scope>
</reference>
<evidence type="ECO:0000313" key="2">
    <source>
        <dbReference type="Proteomes" id="UP000036681"/>
    </source>
</evidence>
<dbReference type="Proteomes" id="UP000036681">
    <property type="component" value="Unplaced"/>
</dbReference>
<evidence type="ECO:0000256" key="1">
    <source>
        <dbReference type="SAM" id="MobiDB-lite"/>
    </source>
</evidence>
<sequence length="99" mass="10931">MVYLTGFQARLNPVLHLKQANGIQIQAPPRQRSVSIDSEQLSVSATSPPERERRFSLSQMLGGRTSIQDAYNRYAAFTTNGGASPKHRGDIHKPPLISD</sequence>